<evidence type="ECO:0000313" key="2">
    <source>
        <dbReference type="EMBL" id="KGM97195.1"/>
    </source>
</evidence>
<evidence type="ECO:0000256" key="1">
    <source>
        <dbReference type="SAM" id="Phobius"/>
    </source>
</evidence>
<dbReference type="RefSeq" id="WP_039259848.1">
    <property type="nucleotide sequence ID" value="NZ_JDRY01000068.1"/>
</dbReference>
<dbReference type="AlphaFoldDB" id="A0A0A0ICB4"/>
<organism evidence="2 3">
    <name type="scientific">Clostridium botulinum C/D str. DC5</name>
    <dbReference type="NCBI Taxonomy" id="1443128"/>
    <lineage>
        <taxon>Bacteria</taxon>
        <taxon>Bacillati</taxon>
        <taxon>Bacillota</taxon>
        <taxon>Clostridia</taxon>
        <taxon>Eubacteriales</taxon>
        <taxon>Clostridiaceae</taxon>
        <taxon>Clostridium</taxon>
    </lineage>
</organism>
<reference evidence="2 3" key="1">
    <citation type="submission" date="2014-01" db="EMBL/GenBank/DDBJ databases">
        <title>Plasmidome dynamics in the species complex Clostridium novyi sensu lato converts strains of independent lineages into distinctly different pathogens.</title>
        <authorList>
            <person name="Skarin H."/>
            <person name="Segerman B."/>
        </authorList>
    </citation>
    <scope>NUCLEOTIDE SEQUENCE [LARGE SCALE GENOMIC DNA]</scope>
    <source>
        <strain evidence="2 3">DC5</strain>
    </source>
</reference>
<evidence type="ECO:0000313" key="3">
    <source>
        <dbReference type="Proteomes" id="UP000030014"/>
    </source>
</evidence>
<feature type="transmembrane region" description="Helical" evidence="1">
    <location>
        <begin position="38"/>
        <end position="58"/>
    </location>
</feature>
<feature type="transmembrane region" description="Helical" evidence="1">
    <location>
        <begin position="12"/>
        <end position="32"/>
    </location>
</feature>
<name>A0A0A0ICB4_CLOBO</name>
<protein>
    <submittedName>
        <fullName evidence="2">Uncharacterized protein</fullName>
    </submittedName>
</protein>
<keyword evidence="1" id="KW-0472">Membrane</keyword>
<proteinExistence type="predicted"/>
<keyword evidence="1" id="KW-1133">Transmembrane helix</keyword>
<sequence>MNNKRNRTTWGISLLIVGISTIIISFSSIIRIKLPDILKRGLGVILILALPVLIYSYVKILKDSKS</sequence>
<gene>
    <name evidence="2" type="ORF">Z955_12435</name>
</gene>
<comment type="caution">
    <text evidence="2">The sequence shown here is derived from an EMBL/GenBank/DDBJ whole genome shotgun (WGS) entry which is preliminary data.</text>
</comment>
<dbReference type="EMBL" id="JDRY01000068">
    <property type="protein sequence ID" value="KGM97195.1"/>
    <property type="molecule type" value="Genomic_DNA"/>
</dbReference>
<accession>A0A0A0ICB4</accession>
<keyword evidence="1" id="KW-0812">Transmembrane</keyword>
<dbReference type="Proteomes" id="UP000030014">
    <property type="component" value="Unassembled WGS sequence"/>
</dbReference>